<dbReference type="InParanoid" id="Q54Z18"/>
<organism evidence="2 3">
    <name type="scientific">Dictyostelium discoideum</name>
    <name type="common">Social amoeba</name>
    <dbReference type="NCBI Taxonomy" id="44689"/>
    <lineage>
        <taxon>Eukaryota</taxon>
        <taxon>Amoebozoa</taxon>
        <taxon>Evosea</taxon>
        <taxon>Eumycetozoa</taxon>
        <taxon>Dictyostelia</taxon>
        <taxon>Dictyosteliales</taxon>
        <taxon>Dictyosteliaceae</taxon>
        <taxon>Dictyostelium</taxon>
    </lineage>
</organism>
<protein>
    <recommendedName>
        <fullName evidence="4">Dickkopf N-terminal cysteine-rich domain-containing protein</fullName>
    </recommendedName>
</protein>
<dbReference type="dictyBase" id="DDB_G0277963"/>
<dbReference type="VEuPathDB" id="AmoebaDB:DDB_G0277963"/>
<dbReference type="PaxDb" id="44689-DDB0204327"/>
<feature type="transmembrane region" description="Helical" evidence="1">
    <location>
        <begin position="393"/>
        <end position="410"/>
    </location>
</feature>
<proteinExistence type="predicted"/>
<accession>Q54Z18</accession>
<keyword evidence="1" id="KW-0472">Membrane</keyword>
<dbReference type="Proteomes" id="UP000002195">
    <property type="component" value="Unassembled WGS sequence"/>
</dbReference>
<comment type="caution">
    <text evidence="2">The sequence shown here is derived from an EMBL/GenBank/DDBJ whole genome shotgun (WGS) entry which is preliminary data.</text>
</comment>
<keyword evidence="1" id="KW-0812">Transmembrane</keyword>
<name>Q54Z18_DICDI</name>
<dbReference type="PANTHER" id="PTHR33459">
    <property type="entry name" value="DD-GDCA PROTEIN"/>
    <property type="match status" value="1"/>
</dbReference>
<evidence type="ECO:0000313" key="3">
    <source>
        <dbReference type="Proteomes" id="UP000002195"/>
    </source>
</evidence>
<evidence type="ECO:0000256" key="1">
    <source>
        <dbReference type="SAM" id="Phobius"/>
    </source>
</evidence>
<dbReference type="FunCoup" id="Q54Z18">
    <property type="interactions" value="2"/>
</dbReference>
<sequence>MIFKKNKDRIKSYLKYFIVLLFFLIKIENCQSQVKLKPSLVGSRIPITSDLACSINTCSELGQLCNNSSPFTGQRCYANDRCKDGICVPSLKVGEICQDSGDCEIGSSCVSFNSTLSFTLQSQNKTCQPAFFAEFGEDCVRATDCLNSLDCINRKCSTPFYGCISDLSCGLDSYCFKAKCIKYELKDNECFLFRSYSCREARNPCGLKSFNISSIGECKPIIKEGDPCLTNLDSCDWTSPQYCKPLFKGSVLGKCTPLPISYPRACISKKDCLEYEFCKCDPQSGVGYCTTRGRFQGAFCQQSAVVFFSCLDRNKVNCSDIYSINPSSCIAKSKCNEESKCVNFFCSSPLIPSSFCKTKQCNLSIFNFTGSILLLSSSSSPSLPFSLIIKIQTFYNINFLILMIVTITLLI</sequence>
<dbReference type="eggNOG" id="ENOG502R8YV">
    <property type="taxonomic scope" value="Eukaryota"/>
</dbReference>
<evidence type="ECO:0000313" key="2">
    <source>
        <dbReference type="EMBL" id="EAL68154.1"/>
    </source>
</evidence>
<dbReference type="KEGG" id="ddi:DDB_G0277963"/>
<dbReference type="AlphaFoldDB" id="Q54Z18"/>
<dbReference type="GeneID" id="8621245"/>
<evidence type="ECO:0008006" key="4">
    <source>
        <dbReference type="Google" id="ProtNLM"/>
    </source>
</evidence>
<gene>
    <name evidence="2" type="ORF">DDB_G0277963</name>
</gene>
<dbReference type="InterPro" id="IPR052326">
    <property type="entry name" value="Diff-Dev_Assoc_Protein"/>
</dbReference>
<keyword evidence="1" id="KW-1133">Transmembrane helix</keyword>
<reference evidence="2 3" key="1">
    <citation type="journal article" date="2005" name="Nature">
        <title>The genome of the social amoeba Dictyostelium discoideum.</title>
        <authorList>
            <consortium name="The Dictyostelium discoideum Sequencing Consortium"/>
            <person name="Eichinger L."/>
            <person name="Pachebat J.A."/>
            <person name="Glockner G."/>
            <person name="Rajandream M.A."/>
            <person name="Sucgang R."/>
            <person name="Berriman M."/>
            <person name="Song J."/>
            <person name="Olsen R."/>
            <person name="Szafranski K."/>
            <person name="Xu Q."/>
            <person name="Tunggal B."/>
            <person name="Kummerfeld S."/>
            <person name="Madera M."/>
            <person name="Konfortov B.A."/>
            <person name="Rivero F."/>
            <person name="Bankier A.T."/>
            <person name="Lehmann R."/>
            <person name="Hamlin N."/>
            <person name="Davies R."/>
            <person name="Gaudet P."/>
            <person name="Fey P."/>
            <person name="Pilcher K."/>
            <person name="Chen G."/>
            <person name="Saunders D."/>
            <person name="Sodergren E."/>
            <person name="Davis P."/>
            <person name="Kerhornou A."/>
            <person name="Nie X."/>
            <person name="Hall N."/>
            <person name="Anjard C."/>
            <person name="Hemphill L."/>
            <person name="Bason N."/>
            <person name="Farbrother P."/>
            <person name="Desany B."/>
            <person name="Just E."/>
            <person name="Morio T."/>
            <person name="Rost R."/>
            <person name="Churcher C."/>
            <person name="Cooper J."/>
            <person name="Haydock S."/>
            <person name="van Driessche N."/>
            <person name="Cronin A."/>
            <person name="Goodhead I."/>
            <person name="Muzny D."/>
            <person name="Mourier T."/>
            <person name="Pain A."/>
            <person name="Lu M."/>
            <person name="Harper D."/>
            <person name="Lindsay R."/>
            <person name="Hauser H."/>
            <person name="James K."/>
            <person name="Quiles M."/>
            <person name="Madan Babu M."/>
            <person name="Saito T."/>
            <person name="Buchrieser C."/>
            <person name="Wardroper A."/>
            <person name="Felder M."/>
            <person name="Thangavelu M."/>
            <person name="Johnson D."/>
            <person name="Knights A."/>
            <person name="Loulseged H."/>
            <person name="Mungall K."/>
            <person name="Oliver K."/>
            <person name="Price C."/>
            <person name="Quail M.A."/>
            <person name="Urushihara H."/>
            <person name="Hernandez J."/>
            <person name="Rabbinowitsch E."/>
            <person name="Steffen D."/>
            <person name="Sanders M."/>
            <person name="Ma J."/>
            <person name="Kohara Y."/>
            <person name="Sharp S."/>
            <person name="Simmonds M."/>
            <person name="Spiegler S."/>
            <person name="Tivey A."/>
            <person name="Sugano S."/>
            <person name="White B."/>
            <person name="Walker D."/>
            <person name="Woodward J."/>
            <person name="Winckler T."/>
            <person name="Tanaka Y."/>
            <person name="Shaulsky G."/>
            <person name="Schleicher M."/>
            <person name="Weinstock G."/>
            <person name="Rosenthal A."/>
            <person name="Cox E.C."/>
            <person name="Chisholm R.L."/>
            <person name="Gibbs R."/>
            <person name="Loomis W.F."/>
            <person name="Platzer M."/>
            <person name="Kay R.R."/>
            <person name="Williams J."/>
            <person name="Dear P.H."/>
            <person name="Noegel A.A."/>
            <person name="Barrell B."/>
            <person name="Kuspa A."/>
        </authorList>
    </citation>
    <scope>NUCLEOTIDE SEQUENCE [LARGE SCALE GENOMIC DNA]</scope>
    <source>
        <strain evidence="2 3">AX4</strain>
    </source>
</reference>
<keyword evidence="3" id="KW-1185">Reference proteome</keyword>
<dbReference type="HOGENOM" id="CLU_657926_0_0_1"/>
<dbReference type="PANTHER" id="PTHR33459:SF6">
    <property type="entry name" value="DICKKOPF N-TERMINAL CYSTEINE-RICH DOMAIN-CONTAINING PROTEIN"/>
    <property type="match status" value="1"/>
</dbReference>
<dbReference type="PhylomeDB" id="Q54Z18"/>
<dbReference type="EMBL" id="AAFI02000023">
    <property type="protein sequence ID" value="EAL68154.1"/>
    <property type="molecule type" value="Genomic_DNA"/>
</dbReference>
<dbReference type="RefSeq" id="XP_642034.1">
    <property type="nucleotide sequence ID" value="XM_636942.1"/>
</dbReference>